<dbReference type="Proteomes" id="UP001280121">
    <property type="component" value="Unassembled WGS sequence"/>
</dbReference>
<keyword evidence="2" id="KW-1185">Reference proteome</keyword>
<name>A0AAD9XQE4_9ROSI</name>
<dbReference type="AlphaFoldDB" id="A0AAD9XQE4"/>
<reference evidence="1" key="1">
    <citation type="journal article" date="2023" name="Plant J.">
        <title>Genome sequences and population genomics provide insights into the demographic history, inbreeding, and mutation load of two 'living fossil' tree species of Dipteronia.</title>
        <authorList>
            <person name="Feng Y."/>
            <person name="Comes H.P."/>
            <person name="Chen J."/>
            <person name="Zhu S."/>
            <person name="Lu R."/>
            <person name="Zhang X."/>
            <person name="Li P."/>
            <person name="Qiu J."/>
            <person name="Olsen K.M."/>
            <person name="Qiu Y."/>
        </authorList>
    </citation>
    <scope>NUCLEOTIDE SEQUENCE</scope>
    <source>
        <strain evidence="1">KIB01</strain>
    </source>
</reference>
<comment type="caution">
    <text evidence="1">The sequence shown here is derived from an EMBL/GenBank/DDBJ whole genome shotgun (WGS) entry which is preliminary data.</text>
</comment>
<accession>A0AAD9XQE4</accession>
<gene>
    <name evidence="1" type="ORF">Ddye_002490</name>
</gene>
<proteinExistence type="predicted"/>
<organism evidence="1 2">
    <name type="scientific">Dipteronia dyeriana</name>
    <dbReference type="NCBI Taxonomy" id="168575"/>
    <lineage>
        <taxon>Eukaryota</taxon>
        <taxon>Viridiplantae</taxon>
        <taxon>Streptophyta</taxon>
        <taxon>Embryophyta</taxon>
        <taxon>Tracheophyta</taxon>
        <taxon>Spermatophyta</taxon>
        <taxon>Magnoliopsida</taxon>
        <taxon>eudicotyledons</taxon>
        <taxon>Gunneridae</taxon>
        <taxon>Pentapetalae</taxon>
        <taxon>rosids</taxon>
        <taxon>malvids</taxon>
        <taxon>Sapindales</taxon>
        <taxon>Sapindaceae</taxon>
        <taxon>Hippocastanoideae</taxon>
        <taxon>Acereae</taxon>
        <taxon>Dipteronia</taxon>
    </lineage>
</organism>
<evidence type="ECO:0000313" key="2">
    <source>
        <dbReference type="Proteomes" id="UP001280121"/>
    </source>
</evidence>
<dbReference type="EMBL" id="JANJYI010000001">
    <property type="protein sequence ID" value="KAK2663916.1"/>
    <property type="molecule type" value="Genomic_DNA"/>
</dbReference>
<evidence type="ECO:0000313" key="1">
    <source>
        <dbReference type="EMBL" id="KAK2663916.1"/>
    </source>
</evidence>
<protein>
    <submittedName>
        <fullName evidence="1">Uncharacterized protein</fullName>
    </submittedName>
</protein>
<sequence length="101" mass="11536">MTSGFDFGDGKVFGFDFGCGRGLWIRMGSGSRFEGEVGLGELGSVTVVCWIWWWCCALAVNGRCWLSFSSRLCGFGVMFWKWIWLNLCLIEYVECNLFFLI</sequence>